<sequence>MDLEFSRAKPADPTAVLAGEASPSIDQINGTITAKSLEIEVYPSTPAFFVQSGTMKLKDIRGIAVALCERGLTVSHSGPGGLIAKLRTVRQSVTQRLLTGWAYIELGSRNALAPLLKRPNAKTATTLAKDHHPEDDYVLHSLGDIGGGSRPFSGQDPHQRVRRTRAWMEMGERRAGFFREEYSDHGRAMVVDPAVKWGTKNRSKVVATKPSHRRHRRLDAPPRERNL</sequence>
<proteinExistence type="predicted"/>
<dbReference type="Proteomes" id="UP000316560">
    <property type="component" value="Unassembled WGS sequence"/>
</dbReference>
<name>A0A8H2PXI9_9MICO</name>
<evidence type="ECO:0000313" key="2">
    <source>
        <dbReference type="EMBL" id="TQO18833.1"/>
    </source>
</evidence>
<accession>A0A8H2PXI9</accession>
<evidence type="ECO:0000313" key="3">
    <source>
        <dbReference type="Proteomes" id="UP000316560"/>
    </source>
</evidence>
<reference evidence="2 3" key="1">
    <citation type="submission" date="2019-06" db="EMBL/GenBank/DDBJ databases">
        <title>Sequencing the genomes of 1000 actinobacteria strains.</title>
        <authorList>
            <person name="Klenk H.-P."/>
        </authorList>
    </citation>
    <scope>NUCLEOTIDE SEQUENCE [LARGE SCALE GENOMIC DNA]</scope>
    <source>
        <strain evidence="2 3">DSM 21947</strain>
    </source>
</reference>
<dbReference type="EMBL" id="VFRA01000001">
    <property type="protein sequence ID" value="TQO18833.1"/>
    <property type="molecule type" value="Genomic_DNA"/>
</dbReference>
<protein>
    <submittedName>
        <fullName evidence="2">Uncharacterized protein</fullName>
    </submittedName>
</protein>
<feature type="compositionally biased region" description="Basic and acidic residues" evidence="1">
    <location>
        <begin position="218"/>
        <end position="227"/>
    </location>
</feature>
<feature type="region of interest" description="Disordered" evidence="1">
    <location>
        <begin position="207"/>
        <end position="227"/>
    </location>
</feature>
<dbReference type="AlphaFoldDB" id="A0A8H2PXI9"/>
<keyword evidence="3" id="KW-1185">Reference proteome</keyword>
<evidence type="ECO:0000256" key="1">
    <source>
        <dbReference type="SAM" id="MobiDB-lite"/>
    </source>
</evidence>
<gene>
    <name evidence="2" type="ORF">FB472_0357</name>
</gene>
<comment type="caution">
    <text evidence="2">The sequence shown here is derived from an EMBL/GenBank/DDBJ whole genome shotgun (WGS) entry which is preliminary data.</text>
</comment>
<organism evidence="2 3">
    <name type="scientific">Rhodoglobus vestalii</name>
    <dbReference type="NCBI Taxonomy" id="193384"/>
    <lineage>
        <taxon>Bacteria</taxon>
        <taxon>Bacillati</taxon>
        <taxon>Actinomycetota</taxon>
        <taxon>Actinomycetes</taxon>
        <taxon>Micrococcales</taxon>
        <taxon>Microbacteriaceae</taxon>
        <taxon>Rhodoglobus</taxon>
    </lineage>
</organism>